<dbReference type="EMBL" id="LR797193">
    <property type="protein sequence ID" value="CAB4193035.1"/>
    <property type="molecule type" value="Genomic_DNA"/>
</dbReference>
<proteinExistence type="predicted"/>
<name>A0A6J5RLA7_9CAUD</name>
<reference evidence="1" key="1">
    <citation type="submission" date="2020-05" db="EMBL/GenBank/DDBJ databases">
        <authorList>
            <person name="Chiriac C."/>
            <person name="Salcher M."/>
            <person name="Ghai R."/>
            <person name="Kavagutti S V."/>
        </authorList>
    </citation>
    <scope>NUCLEOTIDE SEQUENCE</scope>
</reference>
<protein>
    <submittedName>
        <fullName evidence="1">Uncharacterized protein</fullName>
    </submittedName>
</protein>
<gene>
    <name evidence="1" type="ORF">UFOVP1246_30</name>
</gene>
<evidence type="ECO:0000313" key="1">
    <source>
        <dbReference type="EMBL" id="CAB4193035.1"/>
    </source>
</evidence>
<accession>A0A6J5RLA7</accession>
<sequence length="83" mass="9033">MLKPITESGITFKYATCQKCDETDADLDVLATAESYVEMVDNPAHPWSTSTLAIALSAVVRGYKVLAAQTDIFDLPEFPHAKA</sequence>
<organism evidence="1">
    <name type="scientific">uncultured Caudovirales phage</name>
    <dbReference type="NCBI Taxonomy" id="2100421"/>
    <lineage>
        <taxon>Viruses</taxon>
        <taxon>Duplodnaviria</taxon>
        <taxon>Heunggongvirae</taxon>
        <taxon>Uroviricota</taxon>
        <taxon>Caudoviricetes</taxon>
        <taxon>Peduoviridae</taxon>
        <taxon>Maltschvirus</taxon>
        <taxon>Maltschvirus maltsch</taxon>
    </lineage>
</organism>